<accession>A0A6C0BYL7</accession>
<organism evidence="1">
    <name type="scientific">viral metagenome</name>
    <dbReference type="NCBI Taxonomy" id="1070528"/>
    <lineage>
        <taxon>unclassified sequences</taxon>
        <taxon>metagenomes</taxon>
        <taxon>organismal metagenomes</taxon>
    </lineage>
</organism>
<dbReference type="AlphaFoldDB" id="A0A6C0BYL7"/>
<sequence>MSSTREINDPSRFCQEQKSLYDTHTHVMWKYRSMPFHSSYPTAGINMPAMKNGFVNNILSNNACDIESSLLGIGSSNLVNKKPNVVPKLNKLDNAQFFDRLKVFMPDPLVIEKEQRPKGPFS</sequence>
<proteinExistence type="predicted"/>
<name>A0A6C0BYL7_9ZZZZ</name>
<dbReference type="EMBL" id="MN739291">
    <property type="protein sequence ID" value="QHS97182.1"/>
    <property type="molecule type" value="Genomic_DNA"/>
</dbReference>
<reference evidence="1" key="1">
    <citation type="journal article" date="2020" name="Nature">
        <title>Giant virus diversity and host interactions through global metagenomics.</title>
        <authorList>
            <person name="Schulz F."/>
            <person name="Roux S."/>
            <person name="Paez-Espino D."/>
            <person name="Jungbluth S."/>
            <person name="Walsh D.A."/>
            <person name="Denef V.J."/>
            <person name="McMahon K.D."/>
            <person name="Konstantinidis K.T."/>
            <person name="Eloe-Fadrosh E.A."/>
            <person name="Kyrpides N.C."/>
            <person name="Woyke T."/>
        </authorList>
    </citation>
    <scope>NUCLEOTIDE SEQUENCE</scope>
    <source>
        <strain evidence="1">GVMAG-M-3300020169-51</strain>
    </source>
</reference>
<evidence type="ECO:0000313" key="1">
    <source>
        <dbReference type="EMBL" id="QHS97182.1"/>
    </source>
</evidence>
<protein>
    <submittedName>
        <fullName evidence="1">Uncharacterized protein</fullName>
    </submittedName>
</protein>